<accession>A0ABY6LL23</accession>
<gene>
    <name evidence="1" type="ORF">LAZ67_19002787</name>
</gene>
<organism evidence="1 2">
    <name type="scientific">Cordylochernes scorpioides</name>
    <dbReference type="NCBI Taxonomy" id="51811"/>
    <lineage>
        <taxon>Eukaryota</taxon>
        <taxon>Metazoa</taxon>
        <taxon>Ecdysozoa</taxon>
        <taxon>Arthropoda</taxon>
        <taxon>Chelicerata</taxon>
        <taxon>Arachnida</taxon>
        <taxon>Pseudoscorpiones</taxon>
        <taxon>Cheliferoidea</taxon>
        <taxon>Chernetidae</taxon>
        <taxon>Cordylochernes</taxon>
    </lineage>
</organism>
<protein>
    <submittedName>
        <fullName evidence="1">Uncharacterized protein</fullName>
    </submittedName>
</protein>
<evidence type="ECO:0000313" key="2">
    <source>
        <dbReference type="Proteomes" id="UP001235939"/>
    </source>
</evidence>
<dbReference type="Proteomes" id="UP001235939">
    <property type="component" value="Chromosome 19"/>
</dbReference>
<sequence>MYPEDLVQDLTTSQDGRILAIAAKCNRMVSRRMLVSELDSVSGRKCLFKLCPEGLMPLSSIPSGMDSIIIVAQEDTFELELSASRVDRQRQSSEHLSKTLPEMTKIYSGIYDENGVRTSIPGSCHYWEGLCMEYRGDDVTRYLKGITKKNGVTATFNRFSNLVQHPLLYINSFCDSKYPRRDVCADYPNNPYGYPPGYYPPPQGAYVPPGYPAVAPYCPPPVTTVVMLSCARGVRYKGRDLQKRQYFRADISSRKIIVDILFVFKRRIIADNVRPSSTEAVPADRCFYEGHVDRTENDREKWKQTCENLIPRNPNTKLWNLAKQIDRVQPQTENTNMIKNTDGTPATNDKISANLLAYALENTDLNKTSGADGIHGRMISNLDKIGEERPLNIFNNSWKTGKLPQDCKNATIIPIKKLDKSADDPKNTDLSPSQILLQINGKNYTQTTHLQPRHKKSLTRRIIWI</sequence>
<reference evidence="1 2" key="1">
    <citation type="submission" date="2022-01" db="EMBL/GenBank/DDBJ databases">
        <title>A chromosomal length assembly of Cordylochernes scorpioides.</title>
        <authorList>
            <person name="Zeh D."/>
            <person name="Zeh J."/>
        </authorList>
    </citation>
    <scope>NUCLEOTIDE SEQUENCE [LARGE SCALE GENOMIC DNA]</scope>
    <source>
        <strain evidence="1">IN4F17</strain>
        <tissue evidence="1">Whole Body</tissue>
    </source>
</reference>
<proteinExistence type="predicted"/>
<evidence type="ECO:0000313" key="1">
    <source>
        <dbReference type="EMBL" id="UYV81097.1"/>
    </source>
</evidence>
<keyword evidence="2" id="KW-1185">Reference proteome</keyword>
<name>A0ABY6LL23_9ARAC</name>
<dbReference type="EMBL" id="CP092881">
    <property type="protein sequence ID" value="UYV81097.1"/>
    <property type="molecule type" value="Genomic_DNA"/>
</dbReference>